<dbReference type="InterPro" id="IPR029055">
    <property type="entry name" value="Ntn_hydrolases_N"/>
</dbReference>
<comment type="caution">
    <text evidence="1">The sequence shown here is derived from an EMBL/GenBank/DDBJ whole genome shotgun (WGS) entry which is preliminary data.</text>
</comment>
<proteinExistence type="predicted"/>
<dbReference type="PANTHER" id="PTHR39328:SF1">
    <property type="entry name" value="BLL2871 PROTEIN"/>
    <property type="match status" value="1"/>
</dbReference>
<name>A0A3A3FEP2_9BURK</name>
<dbReference type="RefSeq" id="WP_119771704.1">
    <property type="nucleotide sequence ID" value="NZ_QYUO01000003.1"/>
</dbReference>
<dbReference type="Gene3D" id="3.60.20.10">
    <property type="entry name" value="Glutamine Phosphoribosylpyrophosphate, subunit 1, domain 1"/>
    <property type="match status" value="1"/>
</dbReference>
<dbReference type="OrthoDB" id="9790012at2"/>
<evidence type="ECO:0000313" key="2">
    <source>
        <dbReference type="Proteomes" id="UP000265955"/>
    </source>
</evidence>
<dbReference type="PANTHER" id="PTHR39328">
    <property type="entry name" value="BLL2871 PROTEIN"/>
    <property type="match status" value="1"/>
</dbReference>
<dbReference type="Pfam" id="PF06267">
    <property type="entry name" value="DUF1028"/>
    <property type="match status" value="1"/>
</dbReference>
<sequence>MTFSLTAYCPETRMVGVAITTSSICVGSRCPWVRAGAGAVATQNVTLPSLGPDILDRLEAGMGPADALADALRGREFNGYRQVVVVDTQGRSAHFTGTEILGTNAVATGDGCIAAGNLLSTVEVPQAMAGAFAAAKGEHLAERLLRGLAAGVAAGGEVGPVHSAALLVASDLAWPLVNLRVDWEDEEPVTRLRTLWDMYRPQMNDYVARALNPPAAPSYGVPGDE</sequence>
<gene>
    <name evidence="1" type="ORF">D3871_24290</name>
</gene>
<dbReference type="EMBL" id="QYUO01000003">
    <property type="protein sequence ID" value="RJF91806.1"/>
    <property type="molecule type" value="Genomic_DNA"/>
</dbReference>
<accession>A0A3A3FEP2</accession>
<dbReference type="AlphaFoldDB" id="A0A3A3FEP2"/>
<keyword evidence="2" id="KW-1185">Reference proteome</keyword>
<reference evidence="2" key="1">
    <citation type="submission" date="2018-09" db="EMBL/GenBank/DDBJ databases">
        <authorList>
            <person name="Zhu H."/>
        </authorList>
    </citation>
    <scope>NUCLEOTIDE SEQUENCE [LARGE SCALE GENOMIC DNA]</scope>
    <source>
        <strain evidence="2">K1R23-30</strain>
    </source>
</reference>
<dbReference type="SUPFAM" id="SSF56235">
    <property type="entry name" value="N-terminal nucleophile aminohydrolases (Ntn hydrolases)"/>
    <property type="match status" value="1"/>
</dbReference>
<dbReference type="Proteomes" id="UP000265955">
    <property type="component" value="Unassembled WGS sequence"/>
</dbReference>
<evidence type="ECO:0000313" key="1">
    <source>
        <dbReference type="EMBL" id="RJF91806.1"/>
    </source>
</evidence>
<dbReference type="InterPro" id="IPR010430">
    <property type="entry name" value="DUF1028"/>
</dbReference>
<organism evidence="1 2">
    <name type="scientific">Noviherbaspirillum saxi</name>
    <dbReference type="NCBI Taxonomy" id="2320863"/>
    <lineage>
        <taxon>Bacteria</taxon>
        <taxon>Pseudomonadati</taxon>
        <taxon>Pseudomonadota</taxon>
        <taxon>Betaproteobacteria</taxon>
        <taxon>Burkholderiales</taxon>
        <taxon>Oxalobacteraceae</taxon>
        <taxon>Noviherbaspirillum</taxon>
    </lineage>
</organism>
<protein>
    <submittedName>
        <fullName evidence="1">DUF1028 domain-containing protein</fullName>
    </submittedName>
</protein>